<dbReference type="PANTHER" id="PTHR43739">
    <property type="entry name" value="XYLOGLUCANASE (EUROFUNG)"/>
    <property type="match status" value="1"/>
</dbReference>
<dbReference type="Proteomes" id="UP000199040">
    <property type="component" value="Unassembled WGS sequence"/>
</dbReference>
<dbReference type="Pfam" id="PF15902">
    <property type="entry name" value="Sortilin-Vps10"/>
    <property type="match status" value="1"/>
</dbReference>
<keyword evidence="5" id="KW-1185">Reference proteome</keyword>
<dbReference type="CDD" id="cd15482">
    <property type="entry name" value="Sialidase_non-viral"/>
    <property type="match status" value="1"/>
</dbReference>
<keyword evidence="2" id="KW-0732">Signal</keyword>
<accession>A0A1I3FQ79</accession>
<feature type="signal peptide" evidence="2">
    <location>
        <begin position="1"/>
        <end position="37"/>
    </location>
</feature>
<evidence type="ECO:0000259" key="3">
    <source>
        <dbReference type="Pfam" id="PF15902"/>
    </source>
</evidence>
<evidence type="ECO:0000256" key="2">
    <source>
        <dbReference type="SAM" id="SignalP"/>
    </source>
</evidence>
<dbReference type="PANTHER" id="PTHR43739:SF5">
    <property type="entry name" value="EXO-ALPHA-SIALIDASE"/>
    <property type="match status" value="1"/>
</dbReference>
<evidence type="ECO:0000313" key="4">
    <source>
        <dbReference type="EMBL" id="SFI13081.1"/>
    </source>
</evidence>
<dbReference type="AlphaFoldDB" id="A0A1I3FQ79"/>
<feature type="chain" id="PRO_5011750456" description="Sortilin N-terminal domain-containing protein" evidence="2">
    <location>
        <begin position="38"/>
        <end position="297"/>
    </location>
</feature>
<protein>
    <recommendedName>
        <fullName evidence="3">Sortilin N-terminal domain-containing protein</fullName>
    </recommendedName>
</protein>
<dbReference type="EMBL" id="FOPY01000020">
    <property type="protein sequence ID" value="SFI13081.1"/>
    <property type="molecule type" value="Genomic_DNA"/>
</dbReference>
<dbReference type="Gene3D" id="2.130.10.10">
    <property type="entry name" value="YVTN repeat-like/Quinoprotein amine dehydrogenase"/>
    <property type="match status" value="1"/>
</dbReference>
<dbReference type="InterPro" id="IPR036278">
    <property type="entry name" value="Sialidase_sf"/>
</dbReference>
<feature type="domain" description="Sortilin N-terminal" evidence="3">
    <location>
        <begin position="108"/>
        <end position="175"/>
    </location>
</feature>
<organism evidence="4 5">
    <name type="scientific">Modicisalibacter xianhensis</name>
    <dbReference type="NCBI Taxonomy" id="442341"/>
    <lineage>
        <taxon>Bacteria</taxon>
        <taxon>Pseudomonadati</taxon>
        <taxon>Pseudomonadota</taxon>
        <taxon>Gammaproteobacteria</taxon>
        <taxon>Oceanospirillales</taxon>
        <taxon>Halomonadaceae</taxon>
        <taxon>Modicisalibacter</taxon>
    </lineage>
</organism>
<reference evidence="4 5" key="1">
    <citation type="submission" date="2016-10" db="EMBL/GenBank/DDBJ databases">
        <authorList>
            <person name="de Groot N.N."/>
        </authorList>
    </citation>
    <scope>NUCLEOTIDE SEQUENCE [LARGE SCALE GENOMIC DNA]</scope>
    <source>
        <strain evidence="4 5">CGMCC 1.6848</strain>
    </source>
</reference>
<evidence type="ECO:0000313" key="5">
    <source>
        <dbReference type="Proteomes" id="UP000199040"/>
    </source>
</evidence>
<sequence length="297" mass="32176">MLFEDIFKRKTANHFLRAVSLAGLAVASLGAAGGAMAAEAMLPALSYDQAGNRLLKVEDNALLQSENGGKTWQDITLPSAVERGTLMSVAMPAESGDVMYIAGPTIGVQRSEDNGRSWQALNEDLPSQNVIAFTVHRNQPKTLYAVIADDGLYQSEDAGRSWKKMDSGPTQTIRRLVHSDMEGSMQTGWLYAVSDDAVRLSMDCFCGWRLSGDLDAGQVYDVAYNVNEPKQVFVSTEQGLFRSNNGGQQWEPIASEGEEEKKVALALASEGTLYALEADGDLVISEDQGKTWEAPDA</sequence>
<proteinExistence type="predicted"/>
<gene>
    <name evidence="4" type="ORF">SAMN04487959_12018</name>
</gene>
<dbReference type="SUPFAM" id="SSF50939">
    <property type="entry name" value="Sialidases"/>
    <property type="match status" value="1"/>
</dbReference>
<evidence type="ECO:0000256" key="1">
    <source>
        <dbReference type="ARBA" id="ARBA00022737"/>
    </source>
</evidence>
<dbReference type="STRING" id="442341.SAMN04487959_12018"/>
<dbReference type="InterPro" id="IPR052025">
    <property type="entry name" value="Xyloglucanase_GH74"/>
</dbReference>
<name>A0A1I3FQ79_9GAMM</name>
<dbReference type="InterPro" id="IPR015943">
    <property type="entry name" value="WD40/YVTN_repeat-like_dom_sf"/>
</dbReference>
<keyword evidence="1" id="KW-0677">Repeat</keyword>
<dbReference type="GO" id="GO:0010411">
    <property type="term" value="P:xyloglucan metabolic process"/>
    <property type="evidence" value="ECO:0007669"/>
    <property type="project" value="TreeGrafter"/>
</dbReference>
<dbReference type="InterPro" id="IPR031778">
    <property type="entry name" value="Sortilin_N"/>
</dbReference>